<dbReference type="AlphaFoldDB" id="A0A8T0RI81"/>
<dbReference type="EMBL" id="CM029047">
    <property type="protein sequence ID" value="KAG2584730.1"/>
    <property type="molecule type" value="Genomic_DNA"/>
</dbReference>
<feature type="compositionally biased region" description="Polar residues" evidence="1">
    <location>
        <begin position="89"/>
        <end position="99"/>
    </location>
</feature>
<name>A0A8T0RI81_PANVG</name>
<keyword evidence="3" id="KW-1185">Reference proteome</keyword>
<evidence type="ECO:0000256" key="1">
    <source>
        <dbReference type="SAM" id="MobiDB-lite"/>
    </source>
</evidence>
<dbReference type="Proteomes" id="UP000823388">
    <property type="component" value="Chromosome 6K"/>
</dbReference>
<protein>
    <submittedName>
        <fullName evidence="2">Uncharacterized protein</fullName>
    </submittedName>
</protein>
<evidence type="ECO:0000313" key="2">
    <source>
        <dbReference type="EMBL" id="KAG2584730.1"/>
    </source>
</evidence>
<feature type="region of interest" description="Disordered" evidence="1">
    <location>
        <begin position="78"/>
        <end position="99"/>
    </location>
</feature>
<organism evidence="2 3">
    <name type="scientific">Panicum virgatum</name>
    <name type="common">Blackwell switchgrass</name>
    <dbReference type="NCBI Taxonomy" id="38727"/>
    <lineage>
        <taxon>Eukaryota</taxon>
        <taxon>Viridiplantae</taxon>
        <taxon>Streptophyta</taxon>
        <taxon>Embryophyta</taxon>
        <taxon>Tracheophyta</taxon>
        <taxon>Spermatophyta</taxon>
        <taxon>Magnoliopsida</taxon>
        <taxon>Liliopsida</taxon>
        <taxon>Poales</taxon>
        <taxon>Poaceae</taxon>
        <taxon>PACMAD clade</taxon>
        <taxon>Panicoideae</taxon>
        <taxon>Panicodae</taxon>
        <taxon>Paniceae</taxon>
        <taxon>Panicinae</taxon>
        <taxon>Panicum</taxon>
        <taxon>Panicum sect. Hiantes</taxon>
    </lineage>
</organism>
<sequence>MACTRTWIQSSPMRFFQLQPGEGVSTTTSAVLHGNSPSPRLSALMLGYGTTWPSKKNKKHRAWHGAAFTRATGVQVPATKSGMKGSKQGLRSSLSNSEG</sequence>
<gene>
    <name evidence="2" type="ORF">PVAP13_6KG339706</name>
</gene>
<evidence type="ECO:0000313" key="3">
    <source>
        <dbReference type="Proteomes" id="UP000823388"/>
    </source>
</evidence>
<proteinExistence type="predicted"/>
<accession>A0A8T0RI81</accession>
<comment type="caution">
    <text evidence="2">The sequence shown here is derived from an EMBL/GenBank/DDBJ whole genome shotgun (WGS) entry which is preliminary data.</text>
</comment>
<reference evidence="2 3" key="1">
    <citation type="submission" date="2020-05" db="EMBL/GenBank/DDBJ databases">
        <title>WGS assembly of Panicum virgatum.</title>
        <authorList>
            <person name="Lovell J.T."/>
            <person name="Jenkins J."/>
            <person name="Shu S."/>
            <person name="Juenger T.E."/>
            <person name="Schmutz J."/>
        </authorList>
    </citation>
    <scope>NUCLEOTIDE SEQUENCE [LARGE SCALE GENOMIC DNA]</scope>
    <source>
        <strain evidence="3">cv. AP13</strain>
    </source>
</reference>